<organism evidence="1 2">
    <name type="scientific">Rangifer tarandus platyrhynchus</name>
    <name type="common">Svalbard reindeer</name>
    <dbReference type="NCBI Taxonomy" id="3082113"/>
    <lineage>
        <taxon>Eukaryota</taxon>
        <taxon>Metazoa</taxon>
        <taxon>Chordata</taxon>
        <taxon>Craniata</taxon>
        <taxon>Vertebrata</taxon>
        <taxon>Euteleostomi</taxon>
        <taxon>Mammalia</taxon>
        <taxon>Eutheria</taxon>
        <taxon>Laurasiatheria</taxon>
        <taxon>Artiodactyla</taxon>
        <taxon>Ruminantia</taxon>
        <taxon>Pecora</taxon>
        <taxon>Cervidae</taxon>
        <taxon>Odocoileinae</taxon>
        <taxon>Rangifer</taxon>
    </lineage>
</organism>
<protein>
    <submittedName>
        <fullName evidence="1">Uncharacterized protein</fullName>
    </submittedName>
</protein>
<reference evidence="1" key="2">
    <citation type="submission" date="2025-03" db="EMBL/GenBank/DDBJ databases">
        <authorList>
            <consortium name="ELIXIR-Norway"/>
            <consortium name="Elixir Norway"/>
        </authorList>
    </citation>
    <scope>NUCLEOTIDE SEQUENCE</scope>
</reference>
<name>A0AC59ZGA8_RANTA</name>
<reference evidence="1" key="1">
    <citation type="submission" date="2023-05" db="EMBL/GenBank/DDBJ databases">
        <authorList>
            <consortium name="ELIXIR-Norway"/>
        </authorList>
    </citation>
    <scope>NUCLEOTIDE SEQUENCE</scope>
</reference>
<evidence type="ECO:0000313" key="1">
    <source>
        <dbReference type="EMBL" id="CAN0417041.1"/>
    </source>
</evidence>
<dbReference type="EMBL" id="OX596113">
    <property type="protein sequence ID" value="CAN0417041.1"/>
    <property type="molecule type" value="Genomic_DNA"/>
</dbReference>
<accession>A0AC59ZGA8</accession>
<dbReference type="Proteomes" id="UP001162501">
    <property type="component" value="Chromosome 29"/>
</dbReference>
<proteinExistence type="predicted"/>
<gene>
    <name evidence="1" type="ORF">MRATA1EN22A_LOCUS18200</name>
</gene>
<evidence type="ECO:0000313" key="2">
    <source>
        <dbReference type="Proteomes" id="UP001162501"/>
    </source>
</evidence>
<sequence length="445" mass="49197">MLVTFKSPQVWRLSGIRAYFEVIPEQKCENTVLVKEITGFEGKLSSPYYPSYYPPKCKCTWKFQSPLSTLGIALKFHNYSIAKKSMRGCDHGWWEINEHMYCSSCMDHQTIFRVPSSLVHSQLQCSSMLSDKPLLVEYGSYNISQPCPVGSFRCSSGLCVPQAQRCDGVNDCFDESDELFCGSPASACSPSSDSQACLQCQLLWQHSTLTCAGFQDCEDGRVSRTALTVCHATTELLSVAMMFALGNKMQNVMATWIVQMEVMKKAAVSPSLPSCHCTETLQQGLLSGGSSSPTLHRIIGGTDTQEGGWPWQVSLHFVGSAYCGTSVISREWLLSAAHCFHGSRPSDPTPWTAHLGMYVQGNAKLVSPVRRIVVHEHYNSQIFDYDIALLQLSVAWPEAPKQLVQPVCIPPAGQKVRSGEKCWVTGWGAGMKQTVKAPLFCSKQR</sequence>